<reference evidence="3" key="1">
    <citation type="journal article" date="2010" name="Nat. Biotechnol.">
        <title>Draft genome sequence of the oilseed species Ricinus communis.</title>
        <authorList>
            <person name="Chan A.P."/>
            <person name="Crabtree J."/>
            <person name="Zhao Q."/>
            <person name="Lorenzi H."/>
            <person name="Orvis J."/>
            <person name="Puiu D."/>
            <person name="Melake-Berhan A."/>
            <person name="Jones K.M."/>
            <person name="Redman J."/>
            <person name="Chen G."/>
            <person name="Cahoon E.B."/>
            <person name="Gedil M."/>
            <person name="Stanke M."/>
            <person name="Haas B.J."/>
            <person name="Wortman J.R."/>
            <person name="Fraser-Liggett C.M."/>
            <person name="Ravel J."/>
            <person name="Rabinowicz P.D."/>
        </authorList>
    </citation>
    <scope>NUCLEOTIDE SEQUENCE [LARGE SCALE GENOMIC DNA]</scope>
    <source>
        <strain evidence="3">cv. Hale</strain>
    </source>
</reference>
<keyword evidence="3" id="KW-1185">Reference proteome</keyword>
<sequence length="123" mass="13514">MKCQICLKFGYNKRTFPDTIGYRVRIFSQSKNVWSRMPSSTRTNHVSGGNAAAAAARSISATQAPPPVNIALAADAEPQPTYGSRPPSAQRVARYFLNNDCQSARDPFISSRRSNIIGRPNLQ</sequence>
<accession>B9T5Z9</accession>
<feature type="region of interest" description="Disordered" evidence="1">
    <location>
        <begin position="37"/>
        <end position="59"/>
    </location>
</feature>
<feature type="compositionally biased region" description="Polar residues" evidence="1">
    <location>
        <begin position="37"/>
        <end position="47"/>
    </location>
</feature>
<evidence type="ECO:0000256" key="1">
    <source>
        <dbReference type="SAM" id="MobiDB-lite"/>
    </source>
</evidence>
<dbReference type="EMBL" id="EQ974564">
    <property type="protein sequence ID" value="EEF28714.1"/>
    <property type="molecule type" value="Genomic_DNA"/>
</dbReference>
<proteinExistence type="predicted"/>
<dbReference type="Proteomes" id="UP000008311">
    <property type="component" value="Unassembled WGS sequence"/>
</dbReference>
<organism evidence="2 3">
    <name type="scientific">Ricinus communis</name>
    <name type="common">Castor bean</name>
    <dbReference type="NCBI Taxonomy" id="3988"/>
    <lineage>
        <taxon>Eukaryota</taxon>
        <taxon>Viridiplantae</taxon>
        <taxon>Streptophyta</taxon>
        <taxon>Embryophyta</taxon>
        <taxon>Tracheophyta</taxon>
        <taxon>Spermatophyta</taxon>
        <taxon>Magnoliopsida</taxon>
        <taxon>eudicotyledons</taxon>
        <taxon>Gunneridae</taxon>
        <taxon>Pentapetalae</taxon>
        <taxon>rosids</taxon>
        <taxon>fabids</taxon>
        <taxon>Malpighiales</taxon>
        <taxon>Euphorbiaceae</taxon>
        <taxon>Acalyphoideae</taxon>
        <taxon>Acalypheae</taxon>
        <taxon>Ricinus</taxon>
    </lineage>
</organism>
<protein>
    <submittedName>
        <fullName evidence="2">Uncharacterized protein</fullName>
    </submittedName>
</protein>
<gene>
    <name evidence="2" type="ORF">RCOM_0667000</name>
</gene>
<dbReference type="AlphaFoldDB" id="B9T5Z9"/>
<evidence type="ECO:0000313" key="3">
    <source>
        <dbReference type="Proteomes" id="UP000008311"/>
    </source>
</evidence>
<name>B9T5Z9_RICCO</name>
<evidence type="ECO:0000313" key="2">
    <source>
        <dbReference type="EMBL" id="EEF28714.1"/>
    </source>
</evidence>
<dbReference type="InParanoid" id="B9T5Z9"/>